<dbReference type="EMBL" id="QSVF01000002">
    <property type="protein sequence ID" value="RGO13060.1"/>
    <property type="molecule type" value="Genomic_DNA"/>
</dbReference>
<organism evidence="3 4">
    <name type="scientific">Thomasclavelia spiroformis</name>
    <dbReference type="NCBI Taxonomy" id="29348"/>
    <lineage>
        <taxon>Bacteria</taxon>
        <taxon>Bacillati</taxon>
        <taxon>Bacillota</taxon>
        <taxon>Erysipelotrichia</taxon>
        <taxon>Erysipelotrichales</taxon>
        <taxon>Coprobacillaceae</taxon>
        <taxon>Thomasclavelia</taxon>
    </lineage>
</organism>
<proteinExistence type="predicted"/>
<evidence type="ECO:0000313" key="3">
    <source>
        <dbReference type="EMBL" id="RGO13060.1"/>
    </source>
</evidence>
<evidence type="ECO:0000313" key="4">
    <source>
        <dbReference type="Proteomes" id="UP000261087"/>
    </source>
</evidence>
<feature type="domain" description="MobA/VirD2-like nuclease" evidence="2">
    <location>
        <begin position="35"/>
        <end position="163"/>
    </location>
</feature>
<dbReference type="GeneID" id="78231089"/>
<keyword evidence="1" id="KW-0175">Coiled coil</keyword>
<accession>A0A3E5FSR0</accession>
<sequence length="432" mass="51885">MATTGMWAVKNRLDHLVNYVSNPYKTIGLETVIDYTTNGEKTIEKRYVTYLNCLFDNPKLSMVNTKRHFHDESEILAFHGYQSFEEDEVNADLAHQLGVEFAKKMWGDRFEVIVSTHLDTDNIHNHFLLNSTSFVDGKRYCNTYNDIQNMRNISDELCREHNLSVVEFKQYVGKSRKQVFHNDRLKEIVREAVDQVISVSYTDRQFYNELELEGYEIKITERNISVRHPLHRKFIRLKSLGDDYTKEKLIDRILDFNKDKYNTSPYGRLGFDIKPYCQQYEQRRLTGLQRLFLHYQYKLKILPRNNRCKLSPFEKEELQKAVQKMEEFNQQTIILCKNKIETFDDLYSHMDKIENELNHLIKERQKARNQVRKYKTKEQKDEQKLIAKSYTPEIGKLRKELMYCQKIEERSLGINKFLNEHEKQKRRKERTR</sequence>
<evidence type="ECO:0000259" key="2">
    <source>
        <dbReference type="Pfam" id="PF03432"/>
    </source>
</evidence>
<dbReference type="InterPro" id="IPR005094">
    <property type="entry name" value="Endonuclease_MobA/VirD2"/>
</dbReference>
<evidence type="ECO:0000256" key="1">
    <source>
        <dbReference type="SAM" id="Coils"/>
    </source>
</evidence>
<gene>
    <name evidence="3" type="ORF">DXB31_01125</name>
</gene>
<reference evidence="3 4" key="1">
    <citation type="submission" date="2018-08" db="EMBL/GenBank/DDBJ databases">
        <title>A genome reference for cultivated species of the human gut microbiota.</title>
        <authorList>
            <person name="Zou Y."/>
            <person name="Xue W."/>
            <person name="Luo G."/>
        </authorList>
    </citation>
    <scope>NUCLEOTIDE SEQUENCE [LARGE SCALE GENOMIC DNA]</scope>
    <source>
        <strain evidence="3 4">OM02-6</strain>
    </source>
</reference>
<dbReference type="Pfam" id="PF03432">
    <property type="entry name" value="Relaxase"/>
    <property type="match status" value="1"/>
</dbReference>
<name>A0A3E5FSR0_9FIRM</name>
<protein>
    <recommendedName>
        <fullName evidence="2">MobA/VirD2-like nuclease domain-containing protein</fullName>
    </recommendedName>
</protein>
<feature type="coiled-coil region" evidence="1">
    <location>
        <begin position="343"/>
        <end position="384"/>
    </location>
</feature>
<dbReference type="RefSeq" id="WP_008788591.1">
    <property type="nucleotide sequence ID" value="NZ_CAUGOO010000050.1"/>
</dbReference>
<dbReference type="AlphaFoldDB" id="A0A3E5FSR0"/>
<comment type="caution">
    <text evidence="3">The sequence shown here is derived from an EMBL/GenBank/DDBJ whole genome shotgun (WGS) entry which is preliminary data.</text>
</comment>
<dbReference type="Proteomes" id="UP000261087">
    <property type="component" value="Unassembled WGS sequence"/>
</dbReference>